<reference evidence="4 5" key="1">
    <citation type="journal article" date="2015" name="J. Microbiol.">
        <title>Sphingosinicella ginsenosidimutans sp. nov., with ginsenoside converting activity.</title>
        <authorList>
            <person name="Kim J.K."/>
            <person name="Kang M.S."/>
            <person name="Park S.C."/>
            <person name="Kim K.M."/>
            <person name="Choi K."/>
            <person name="Yoon M.H."/>
            <person name="Im W.T."/>
        </authorList>
    </citation>
    <scope>NUCLEOTIDE SEQUENCE [LARGE SCALE GENOMIC DNA]</scope>
    <source>
        <strain evidence="4 5">BS-11</strain>
    </source>
</reference>
<dbReference type="InterPro" id="IPR024079">
    <property type="entry name" value="MetalloPept_cat_dom_sf"/>
</dbReference>
<feature type="domain" description="DUF5117" evidence="3">
    <location>
        <begin position="93"/>
        <end position="281"/>
    </location>
</feature>
<dbReference type="Proteomes" id="UP000321249">
    <property type="component" value="Unassembled WGS sequence"/>
</dbReference>
<evidence type="ECO:0000313" key="4">
    <source>
        <dbReference type="EMBL" id="TXC62246.1"/>
    </source>
</evidence>
<dbReference type="PANTHER" id="PTHR38478:SF1">
    <property type="entry name" value="ZINC DEPENDENT METALLOPROTEASE DOMAIN LIPOPROTEIN"/>
    <property type="match status" value="1"/>
</dbReference>
<evidence type="ECO:0000259" key="3">
    <source>
        <dbReference type="Pfam" id="PF17148"/>
    </source>
</evidence>
<feature type="chain" id="PRO_5022970031" evidence="1">
    <location>
        <begin position="20"/>
        <end position="819"/>
    </location>
</feature>
<sequence>MKPYLAFLIATTLAAPALAADPPALRPAAQVLAGTSAQQGLLPVHVDRENGHIYLTLPAPDADGISGRFIYLTALETGLGSAPLGLDHAQSREARLLIFRRVGRKVLAEIENPRFRAEGGDPDMIEGVRHSFAYSTIWMGDIAAVGDGGSLIVDVAPFLVRDDMNIARALREEQNGDYKLRPELSVADVNFVRDFPRNLELSARLTFTSERPGADVANIVPERGNASFVVRHSLVALPEPGYQPRRFDPRAGSFGMQVVDYNAPLGRPLVYELATRFRLEKTDPAAPRSPVRRPIVFYIDRAAPEPIRTALVEGVNWWRQAFDAAGYVDAFRAEVLPEGADPLDVRYNVVNWVNRATRGWSYGQPITDPRTGEIIRGQVLLGSLRVRQDLMIFQALVGAGLTGTGDPNDPITAALARIRQLGAHEVGHALGFAHNFAASTQGRYSVMDYPAPRIGLSAGAPTLTDAYGSGVGRWDMFAVDWLYGARTDAEGDQRMAAALRDGLRFVSDDDSRAADSPHPLGSLWDDGADPVEELRRMMAVRTAALQRFGPAALHPGDPQSQLRRVFVPIWLIDRYQIEAAAKMLGGFDFTYAVIGDDHGEARAVPAADQRRALDALLDTLAPDRLTVPPALLPQLSAGWAGDRDRQTDIELIPTAGGPVFDPLAATETGAAVTLTDLVAPTRLNRLEIQSQADPAFPSAHEVIDRLIERTFAFDRLGESQAAVQRRIATTTALALARAQRDPALSPTIALALSDRLQRLAASLARTTGTGVQADWSRGLARLLGDREALAAAVADQRRLPTIPPGMPIGGAEGEDWPGL</sequence>
<dbReference type="Gene3D" id="3.40.390.10">
    <property type="entry name" value="Collagenase (Catalytic Domain)"/>
    <property type="match status" value="1"/>
</dbReference>
<protein>
    <submittedName>
        <fullName evidence="4">DUF5117 domain-containing protein</fullName>
    </submittedName>
</protein>
<proteinExistence type="predicted"/>
<accession>A0A5C6TPS0</accession>
<dbReference type="CDD" id="cd04276">
    <property type="entry name" value="ZnMc_MMP_like_2"/>
    <property type="match status" value="1"/>
</dbReference>
<dbReference type="InterPro" id="IPR033413">
    <property type="entry name" value="DUF5117"/>
</dbReference>
<feature type="signal peptide" evidence="1">
    <location>
        <begin position="1"/>
        <end position="19"/>
    </location>
</feature>
<dbReference type="GO" id="GO:0008237">
    <property type="term" value="F:metallopeptidase activity"/>
    <property type="evidence" value="ECO:0007669"/>
    <property type="project" value="InterPro"/>
</dbReference>
<dbReference type="InterPro" id="IPR034032">
    <property type="entry name" value="Zn_MMP-like_bac"/>
</dbReference>
<dbReference type="Pfam" id="PF17148">
    <property type="entry name" value="DUF5117"/>
    <property type="match status" value="1"/>
</dbReference>
<dbReference type="PANTHER" id="PTHR38478">
    <property type="entry name" value="PEPTIDASE M1A AND M12B"/>
    <property type="match status" value="1"/>
</dbReference>
<keyword evidence="5" id="KW-1185">Reference proteome</keyword>
<name>A0A5C6TPS0_9SPHN</name>
<gene>
    <name evidence="4" type="ORF">FRZ32_00410</name>
</gene>
<organism evidence="4 5">
    <name type="scientific">Allosphingosinicella ginsenosidimutans</name>
    <dbReference type="NCBI Taxonomy" id="1176539"/>
    <lineage>
        <taxon>Bacteria</taxon>
        <taxon>Pseudomonadati</taxon>
        <taxon>Pseudomonadota</taxon>
        <taxon>Alphaproteobacteria</taxon>
        <taxon>Sphingomonadales</taxon>
        <taxon>Sphingomonadaceae</taxon>
        <taxon>Allosphingosinicella</taxon>
    </lineage>
</organism>
<evidence type="ECO:0000313" key="5">
    <source>
        <dbReference type="Proteomes" id="UP000321249"/>
    </source>
</evidence>
<dbReference type="AlphaFoldDB" id="A0A5C6TPS0"/>
<feature type="domain" description="EcxA zinc-binding" evidence="2">
    <location>
        <begin position="411"/>
        <end position="712"/>
    </location>
</feature>
<dbReference type="OrthoDB" id="9776599at2"/>
<dbReference type="RefSeq" id="WP_147041634.1">
    <property type="nucleotide sequence ID" value="NZ_BAABIR010000001.1"/>
</dbReference>
<dbReference type="SUPFAM" id="SSF55486">
    <property type="entry name" value="Metalloproteases ('zincins'), catalytic domain"/>
    <property type="match status" value="1"/>
</dbReference>
<keyword evidence="1" id="KW-0732">Signal</keyword>
<dbReference type="EMBL" id="VOQQ01000001">
    <property type="protein sequence ID" value="TXC62246.1"/>
    <property type="molecule type" value="Genomic_DNA"/>
</dbReference>
<dbReference type="InterPro" id="IPR032534">
    <property type="entry name" value="EcxA_zinc-bd"/>
</dbReference>
<comment type="caution">
    <text evidence="4">The sequence shown here is derived from an EMBL/GenBank/DDBJ whole genome shotgun (WGS) entry which is preliminary data.</text>
</comment>
<evidence type="ECO:0000259" key="2">
    <source>
        <dbReference type="Pfam" id="PF16313"/>
    </source>
</evidence>
<evidence type="ECO:0000256" key="1">
    <source>
        <dbReference type="SAM" id="SignalP"/>
    </source>
</evidence>
<dbReference type="Pfam" id="PF16313">
    <property type="entry name" value="DUF4953"/>
    <property type="match status" value="1"/>
</dbReference>